<evidence type="ECO:0000256" key="1">
    <source>
        <dbReference type="ARBA" id="ARBA00007240"/>
    </source>
</evidence>
<keyword evidence="3" id="KW-0472">Membrane</keyword>
<reference evidence="4 5" key="1">
    <citation type="submission" date="2024-11" db="EMBL/GenBank/DDBJ databases">
        <title>A near-complete genome assembly of Cinchona calisaya.</title>
        <authorList>
            <person name="Lian D.C."/>
            <person name="Zhao X.W."/>
            <person name="Wei L."/>
        </authorList>
    </citation>
    <scope>NUCLEOTIDE SEQUENCE [LARGE SCALE GENOMIC DNA]</scope>
    <source>
        <tissue evidence="4">Nenye</tissue>
    </source>
</reference>
<comment type="caution">
    <text evidence="4">The sequence shown here is derived from an EMBL/GenBank/DDBJ whole genome shotgun (WGS) entry which is preliminary data.</text>
</comment>
<evidence type="ECO:0000313" key="5">
    <source>
        <dbReference type="Proteomes" id="UP001630127"/>
    </source>
</evidence>
<gene>
    <name evidence="4" type="ORF">ACH5RR_025495</name>
</gene>
<feature type="transmembrane region" description="Helical" evidence="3">
    <location>
        <begin position="21"/>
        <end position="38"/>
    </location>
</feature>
<feature type="transmembrane region" description="Helical" evidence="3">
    <location>
        <begin position="58"/>
        <end position="75"/>
    </location>
</feature>
<keyword evidence="2" id="KW-0119">Carbohydrate metabolism</keyword>
<dbReference type="EMBL" id="JBJUIK010000011">
    <property type="protein sequence ID" value="KAL3512778.1"/>
    <property type="molecule type" value="Genomic_DNA"/>
</dbReference>
<dbReference type="Pfam" id="PF05691">
    <property type="entry name" value="Raffinose_syn"/>
    <property type="match status" value="2"/>
</dbReference>
<dbReference type="PANTHER" id="PTHR31268:SF37">
    <property type="entry name" value="GALACTINOL--SUCROSE GALACTOSYLTRANSFERASE"/>
    <property type="match status" value="1"/>
</dbReference>
<sequence>MELDRSHQAKCKRCKKGCSPFLNLLALMGVKGDVIHLLEMLCEEFGGRVELAKAYYKALTASGVIWFIVLTKAYGWGTSYKMFQSAHPCAQFHAASRAISGGPIYVSDSVGKHNFQLLKSLVLPDGSILRCQHYALPSRDCLFEDPLRDGKTMLKI</sequence>
<protein>
    <submittedName>
        <fullName evidence="4">Uncharacterized protein</fullName>
    </submittedName>
</protein>
<keyword evidence="3" id="KW-1133">Transmembrane helix</keyword>
<dbReference type="Proteomes" id="UP001630127">
    <property type="component" value="Unassembled WGS sequence"/>
</dbReference>
<evidence type="ECO:0000256" key="2">
    <source>
        <dbReference type="ARBA" id="ARBA00023277"/>
    </source>
</evidence>
<dbReference type="InterPro" id="IPR008811">
    <property type="entry name" value="Glycosyl_hydrolases_36"/>
</dbReference>
<name>A0ABD2Z4T4_9GENT</name>
<keyword evidence="5" id="KW-1185">Reference proteome</keyword>
<dbReference type="PANTHER" id="PTHR31268">
    <property type="match status" value="1"/>
</dbReference>
<dbReference type="SUPFAM" id="SSF51445">
    <property type="entry name" value="(Trans)glycosidases"/>
    <property type="match status" value="1"/>
</dbReference>
<dbReference type="AlphaFoldDB" id="A0ABD2Z4T4"/>
<organism evidence="4 5">
    <name type="scientific">Cinchona calisaya</name>
    <dbReference type="NCBI Taxonomy" id="153742"/>
    <lineage>
        <taxon>Eukaryota</taxon>
        <taxon>Viridiplantae</taxon>
        <taxon>Streptophyta</taxon>
        <taxon>Embryophyta</taxon>
        <taxon>Tracheophyta</taxon>
        <taxon>Spermatophyta</taxon>
        <taxon>Magnoliopsida</taxon>
        <taxon>eudicotyledons</taxon>
        <taxon>Gunneridae</taxon>
        <taxon>Pentapetalae</taxon>
        <taxon>asterids</taxon>
        <taxon>lamiids</taxon>
        <taxon>Gentianales</taxon>
        <taxon>Rubiaceae</taxon>
        <taxon>Cinchonoideae</taxon>
        <taxon>Cinchoneae</taxon>
        <taxon>Cinchona</taxon>
    </lineage>
</organism>
<proteinExistence type="inferred from homology"/>
<comment type="similarity">
    <text evidence="1">Belongs to the glycosyl hydrolases 36 family.</text>
</comment>
<keyword evidence="3" id="KW-0812">Transmembrane</keyword>
<evidence type="ECO:0000256" key="3">
    <source>
        <dbReference type="SAM" id="Phobius"/>
    </source>
</evidence>
<evidence type="ECO:0000313" key="4">
    <source>
        <dbReference type="EMBL" id="KAL3512778.1"/>
    </source>
</evidence>
<accession>A0ABD2Z4T4</accession>
<dbReference type="InterPro" id="IPR017853">
    <property type="entry name" value="GH"/>
</dbReference>